<feature type="region of interest" description="Disordered" evidence="1">
    <location>
        <begin position="1"/>
        <end position="30"/>
    </location>
</feature>
<proteinExistence type="predicted"/>
<feature type="compositionally biased region" description="Basic and acidic residues" evidence="1">
    <location>
        <begin position="11"/>
        <end position="28"/>
    </location>
</feature>
<dbReference type="AlphaFoldDB" id="A0A2G5C737"/>
<dbReference type="InParanoid" id="A0A2G5C737"/>
<dbReference type="EMBL" id="KZ305100">
    <property type="protein sequence ID" value="PIA27109.1"/>
    <property type="molecule type" value="Genomic_DNA"/>
</dbReference>
<gene>
    <name evidence="2" type="ORF">AQUCO_08300069v1</name>
</gene>
<evidence type="ECO:0000313" key="2">
    <source>
        <dbReference type="EMBL" id="PIA27109.1"/>
    </source>
</evidence>
<keyword evidence="3" id="KW-1185">Reference proteome</keyword>
<sequence>MCADKVSAKQSHGEDNNRSEEEMTKECAEENDNSIKRTQFCLPLAVCIKSQIWQFTNPNHLLRLVSLEFITYIFLKCIM</sequence>
<accession>A0A2G5C737</accession>
<protein>
    <submittedName>
        <fullName evidence="2">Uncharacterized protein</fullName>
    </submittedName>
</protein>
<reference evidence="2 3" key="1">
    <citation type="submission" date="2017-09" db="EMBL/GenBank/DDBJ databases">
        <title>WGS assembly of Aquilegia coerulea Goldsmith.</title>
        <authorList>
            <person name="Hodges S."/>
            <person name="Kramer E."/>
            <person name="Nordborg M."/>
            <person name="Tomkins J."/>
            <person name="Borevitz J."/>
            <person name="Derieg N."/>
            <person name="Yan J."/>
            <person name="Mihaltcheva S."/>
            <person name="Hayes R.D."/>
            <person name="Rokhsar D."/>
        </authorList>
    </citation>
    <scope>NUCLEOTIDE SEQUENCE [LARGE SCALE GENOMIC DNA]</scope>
    <source>
        <strain evidence="3">cv. Goldsmith</strain>
    </source>
</reference>
<organism evidence="2 3">
    <name type="scientific">Aquilegia coerulea</name>
    <name type="common">Rocky mountain columbine</name>
    <dbReference type="NCBI Taxonomy" id="218851"/>
    <lineage>
        <taxon>Eukaryota</taxon>
        <taxon>Viridiplantae</taxon>
        <taxon>Streptophyta</taxon>
        <taxon>Embryophyta</taxon>
        <taxon>Tracheophyta</taxon>
        <taxon>Spermatophyta</taxon>
        <taxon>Magnoliopsida</taxon>
        <taxon>Ranunculales</taxon>
        <taxon>Ranunculaceae</taxon>
        <taxon>Thalictroideae</taxon>
        <taxon>Aquilegia</taxon>
    </lineage>
</organism>
<evidence type="ECO:0000313" key="3">
    <source>
        <dbReference type="Proteomes" id="UP000230069"/>
    </source>
</evidence>
<dbReference type="Proteomes" id="UP000230069">
    <property type="component" value="Unassembled WGS sequence"/>
</dbReference>
<evidence type="ECO:0000256" key="1">
    <source>
        <dbReference type="SAM" id="MobiDB-lite"/>
    </source>
</evidence>
<name>A0A2G5C737_AQUCA</name>